<evidence type="ECO:0000313" key="3">
    <source>
        <dbReference type="Proteomes" id="UP000054477"/>
    </source>
</evidence>
<organism evidence="2 3">
    <name type="scientific">Laccaria amethystina LaAM-08-1</name>
    <dbReference type="NCBI Taxonomy" id="1095629"/>
    <lineage>
        <taxon>Eukaryota</taxon>
        <taxon>Fungi</taxon>
        <taxon>Dikarya</taxon>
        <taxon>Basidiomycota</taxon>
        <taxon>Agaricomycotina</taxon>
        <taxon>Agaricomycetes</taxon>
        <taxon>Agaricomycetidae</taxon>
        <taxon>Agaricales</taxon>
        <taxon>Agaricineae</taxon>
        <taxon>Hydnangiaceae</taxon>
        <taxon>Laccaria</taxon>
    </lineage>
</organism>
<evidence type="ECO:0000313" key="2">
    <source>
        <dbReference type="EMBL" id="KIJ92690.1"/>
    </source>
</evidence>
<feature type="region of interest" description="Disordered" evidence="1">
    <location>
        <begin position="83"/>
        <end position="109"/>
    </location>
</feature>
<accession>A0A0C9WPA5</accession>
<dbReference type="AlphaFoldDB" id="A0A0C9WPA5"/>
<gene>
    <name evidence="2" type="ORF">K443DRAFT_13425</name>
</gene>
<reference evidence="3" key="2">
    <citation type="submission" date="2015-01" db="EMBL/GenBank/DDBJ databases">
        <title>Evolutionary Origins and Diversification of the Mycorrhizal Mutualists.</title>
        <authorList>
            <consortium name="DOE Joint Genome Institute"/>
            <consortium name="Mycorrhizal Genomics Consortium"/>
            <person name="Kohler A."/>
            <person name="Kuo A."/>
            <person name="Nagy L.G."/>
            <person name="Floudas D."/>
            <person name="Copeland A."/>
            <person name="Barry K.W."/>
            <person name="Cichocki N."/>
            <person name="Veneault-Fourrey C."/>
            <person name="LaButti K."/>
            <person name="Lindquist E.A."/>
            <person name="Lipzen A."/>
            <person name="Lundell T."/>
            <person name="Morin E."/>
            <person name="Murat C."/>
            <person name="Riley R."/>
            <person name="Ohm R."/>
            <person name="Sun H."/>
            <person name="Tunlid A."/>
            <person name="Henrissat B."/>
            <person name="Grigoriev I.V."/>
            <person name="Hibbett D.S."/>
            <person name="Martin F."/>
        </authorList>
    </citation>
    <scope>NUCLEOTIDE SEQUENCE [LARGE SCALE GENOMIC DNA]</scope>
    <source>
        <strain evidence="3">LaAM-08-1</strain>
    </source>
</reference>
<keyword evidence="3" id="KW-1185">Reference proteome</keyword>
<dbReference type="Proteomes" id="UP000054477">
    <property type="component" value="Unassembled WGS sequence"/>
</dbReference>
<name>A0A0C9WPA5_9AGAR</name>
<sequence>MCPLFLRVVARPNFVGRVDVIVSVVCMGAPGRAESLSDSQDVSFDEDSVDRLWAQRWNVGIKDALSTSIGPDLYEYEYEQDLNQTSENSHLEPSAPPPPPPLHLSSVVVAGNGTGSKSIPTMKYAW</sequence>
<dbReference type="HOGENOM" id="CLU_1981922_0_0_1"/>
<dbReference type="EMBL" id="KN838892">
    <property type="protein sequence ID" value="KIJ92690.1"/>
    <property type="molecule type" value="Genomic_DNA"/>
</dbReference>
<evidence type="ECO:0000256" key="1">
    <source>
        <dbReference type="SAM" id="MobiDB-lite"/>
    </source>
</evidence>
<reference evidence="2 3" key="1">
    <citation type="submission" date="2014-04" db="EMBL/GenBank/DDBJ databases">
        <authorList>
            <consortium name="DOE Joint Genome Institute"/>
            <person name="Kuo A."/>
            <person name="Kohler A."/>
            <person name="Nagy L.G."/>
            <person name="Floudas D."/>
            <person name="Copeland A."/>
            <person name="Barry K.W."/>
            <person name="Cichocki N."/>
            <person name="Veneault-Fourrey C."/>
            <person name="LaButti K."/>
            <person name="Lindquist E.A."/>
            <person name="Lipzen A."/>
            <person name="Lundell T."/>
            <person name="Morin E."/>
            <person name="Murat C."/>
            <person name="Sun H."/>
            <person name="Tunlid A."/>
            <person name="Henrissat B."/>
            <person name="Grigoriev I.V."/>
            <person name="Hibbett D.S."/>
            <person name="Martin F."/>
            <person name="Nordberg H.P."/>
            <person name="Cantor M.N."/>
            <person name="Hua S.X."/>
        </authorList>
    </citation>
    <scope>NUCLEOTIDE SEQUENCE [LARGE SCALE GENOMIC DNA]</scope>
    <source>
        <strain evidence="2 3">LaAM-08-1</strain>
    </source>
</reference>
<protein>
    <submittedName>
        <fullName evidence="2">Uncharacterized protein</fullName>
    </submittedName>
</protein>
<proteinExistence type="predicted"/>